<keyword evidence="2" id="KW-1185">Reference proteome</keyword>
<dbReference type="InterPro" id="IPR013423">
    <property type="entry name" value="CHP02594"/>
</dbReference>
<dbReference type="RefSeq" id="WP_219499549.1">
    <property type="nucleotide sequence ID" value="NZ_JAHXDN010000001.1"/>
</dbReference>
<dbReference type="AlphaFoldDB" id="A0A9X1FSR8"/>
<dbReference type="NCBIfam" id="TIGR02594">
    <property type="entry name" value="TIGR02594 family protein"/>
    <property type="match status" value="1"/>
</dbReference>
<dbReference type="Proteomes" id="UP001138661">
    <property type="component" value="Unassembled WGS sequence"/>
</dbReference>
<proteinExistence type="predicted"/>
<protein>
    <submittedName>
        <fullName evidence="1">TIGR02594 family protein</fullName>
    </submittedName>
</protein>
<organism evidence="1 2">
    <name type="scientific">Roseobacter insulae</name>
    <dbReference type="NCBI Taxonomy" id="2859783"/>
    <lineage>
        <taxon>Bacteria</taxon>
        <taxon>Pseudomonadati</taxon>
        <taxon>Pseudomonadota</taxon>
        <taxon>Alphaproteobacteria</taxon>
        <taxon>Rhodobacterales</taxon>
        <taxon>Roseobacteraceae</taxon>
        <taxon>Roseobacter</taxon>
    </lineage>
</organism>
<gene>
    <name evidence="1" type="ORF">KX928_04760</name>
</gene>
<evidence type="ECO:0000313" key="2">
    <source>
        <dbReference type="Proteomes" id="UP001138661"/>
    </source>
</evidence>
<accession>A0A9X1FSR8</accession>
<comment type="caution">
    <text evidence="1">The sequence shown here is derived from an EMBL/GenBank/DDBJ whole genome shotgun (WGS) entry which is preliminary data.</text>
</comment>
<name>A0A9X1FSR8_9RHOB</name>
<evidence type="ECO:0000313" key="1">
    <source>
        <dbReference type="EMBL" id="MBW4707094.1"/>
    </source>
</evidence>
<reference evidence="1" key="1">
    <citation type="submission" date="2021-07" db="EMBL/GenBank/DDBJ databases">
        <title>Roseobacter insulae sp. nov., isolated from a tidal flat.</title>
        <authorList>
            <person name="Park S."/>
            <person name="Yoon J.-H."/>
        </authorList>
    </citation>
    <scope>NUCLEOTIDE SEQUENCE</scope>
    <source>
        <strain evidence="1">YSTF-M11</strain>
    </source>
</reference>
<sequence>MTEVVVHGVLEDQVDGHRNFCTVANGIFSAQKDPNGTYSVSCVFPYTSESDSTDLNSDIVETTLTSPPVAIMDTPNPAPPGGPSAFVAAHKTATKTILLVDDAGREFLRVGGSRSWRNFNPGNIRKGDFSSNNGAIGNDGSFAIFPDKTTGQKAIEVLLRGRSYGPLTLEAAISRYAPSSENDTGAYVSFVVTQTGLSRDAVLDDLKIAYIRKITSAIELMEGWTQGEQRPHLPSSGFSDATPLVAGNGTGVSAAIGAASDWIEVAQREAALDPEARSEIAGPQSNPRILNYFEVGASWFDPENGDETDWCAVFVNYCLETSGYVGTNHPGARSFFWNKRNQFIKLNEPRKFCIAVRRYAPFMDADWTTGRGHVGFVVDYSDTHVKLLGGNQGNTVKEKVYPRRVEAADGTVESEFVAFLMPVIN</sequence>
<dbReference type="EMBL" id="JAHXDN010000001">
    <property type="protein sequence ID" value="MBW4707094.1"/>
    <property type="molecule type" value="Genomic_DNA"/>
</dbReference>